<evidence type="ECO:0000313" key="5">
    <source>
        <dbReference type="Proteomes" id="UP000594681"/>
    </source>
</evidence>
<reference evidence="4 5" key="1">
    <citation type="submission" date="2020-11" db="EMBL/GenBank/DDBJ databases">
        <title>Corynebacterium sp. ZJ-599.</title>
        <authorList>
            <person name="Zhou J."/>
        </authorList>
    </citation>
    <scope>NUCLEOTIDE SEQUENCE [LARGE SCALE GENOMIC DNA]</scope>
    <source>
        <strain evidence="4 5">ZJ-599</strain>
    </source>
</reference>
<dbReference type="Gene3D" id="1.10.260.40">
    <property type="entry name" value="lambda repressor-like DNA-binding domains"/>
    <property type="match status" value="1"/>
</dbReference>
<gene>
    <name evidence="4" type="ORF">G7Y31_09555</name>
</gene>
<protein>
    <submittedName>
        <fullName evidence="4">Helix-turn-helix transcriptional regulator</fullName>
    </submittedName>
</protein>
<dbReference type="AlphaFoldDB" id="A0A7T0KEG7"/>
<evidence type="ECO:0000256" key="2">
    <source>
        <dbReference type="SAM" id="MobiDB-lite"/>
    </source>
</evidence>
<dbReference type="Pfam" id="PF01381">
    <property type="entry name" value="HTH_3"/>
    <property type="match status" value="1"/>
</dbReference>
<dbReference type="InterPro" id="IPR013096">
    <property type="entry name" value="Cupin_2"/>
</dbReference>
<dbReference type="EMBL" id="CP064954">
    <property type="protein sequence ID" value="QPK78775.1"/>
    <property type="molecule type" value="Genomic_DNA"/>
</dbReference>
<dbReference type="Proteomes" id="UP000594681">
    <property type="component" value="Chromosome"/>
</dbReference>
<keyword evidence="5" id="KW-1185">Reference proteome</keyword>
<dbReference type="SUPFAM" id="SSF51182">
    <property type="entry name" value="RmlC-like cupins"/>
    <property type="match status" value="1"/>
</dbReference>
<dbReference type="InterPro" id="IPR011051">
    <property type="entry name" value="RmlC_Cupin_sf"/>
</dbReference>
<evidence type="ECO:0000313" key="4">
    <source>
        <dbReference type="EMBL" id="QPK78775.1"/>
    </source>
</evidence>
<name>A0A7T0KEG7_9CORY</name>
<evidence type="ECO:0000259" key="3">
    <source>
        <dbReference type="PROSITE" id="PS50943"/>
    </source>
</evidence>
<dbReference type="PANTHER" id="PTHR46797">
    <property type="entry name" value="HTH-TYPE TRANSCRIPTIONAL REGULATOR"/>
    <property type="match status" value="1"/>
</dbReference>
<dbReference type="SUPFAM" id="SSF47413">
    <property type="entry name" value="lambda repressor-like DNA-binding domains"/>
    <property type="match status" value="1"/>
</dbReference>
<dbReference type="InterPro" id="IPR014710">
    <property type="entry name" value="RmlC-like_jellyroll"/>
</dbReference>
<dbReference type="InterPro" id="IPR010982">
    <property type="entry name" value="Lambda_DNA-bd_dom_sf"/>
</dbReference>
<dbReference type="PROSITE" id="PS50943">
    <property type="entry name" value="HTH_CROC1"/>
    <property type="match status" value="1"/>
</dbReference>
<dbReference type="GO" id="GO:0005829">
    <property type="term" value="C:cytosol"/>
    <property type="evidence" value="ECO:0007669"/>
    <property type="project" value="TreeGrafter"/>
</dbReference>
<proteinExistence type="predicted"/>
<dbReference type="CDD" id="cd00093">
    <property type="entry name" value="HTH_XRE"/>
    <property type="match status" value="1"/>
</dbReference>
<feature type="region of interest" description="Disordered" evidence="2">
    <location>
        <begin position="1"/>
        <end position="33"/>
    </location>
</feature>
<dbReference type="KEGG" id="cliz:G7Y31_09555"/>
<dbReference type="Gene3D" id="2.60.120.10">
    <property type="entry name" value="Jelly Rolls"/>
    <property type="match status" value="1"/>
</dbReference>
<organism evidence="4 5">
    <name type="scientific">Corynebacterium lizhenjunii</name>
    <dbReference type="NCBI Taxonomy" id="2709394"/>
    <lineage>
        <taxon>Bacteria</taxon>
        <taxon>Bacillati</taxon>
        <taxon>Actinomycetota</taxon>
        <taxon>Actinomycetes</taxon>
        <taxon>Mycobacteriales</taxon>
        <taxon>Corynebacteriaceae</taxon>
        <taxon>Corynebacterium</taxon>
    </lineage>
</organism>
<dbReference type="Pfam" id="PF07883">
    <property type="entry name" value="Cupin_2"/>
    <property type="match status" value="1"/>
</dbReference>
<dbReference type="SMART" id="SM00530">
    <property type="entry name" value="HTH_XRE"/>
    <property type="match status" value="1"/>
</dbReference>
<accession>A0A7T0KEG7</accession>
<dbReference type="PANTHER" id="PTHR46797:SF1">
    <property type="entry name" value="METHYLPHOSPHONATE SYNTHASE"/>
    <property type="match status" value="1"/>
</dbReference>
<keyword evidence="1" id="KW-0238">DNA-binding</keyword>
<feature type="domain" description="HTH cro/C1-type" evidence="3">
    <location>
        <begin position="56"/>
        <end position="110"/>
    </location>
</feature>
<evidence type="ECO:0000256" key="1">
    <source>
        <dbReference type="ARBA" id="ARBA00023125"/>
    </source>
</evidence>
<dbReference type="InterPro" id="IPR050807">
    <property type="entry name" value="TransReg_Diox_bact_type"/>
</dbReference>
<dbReference type="GO" id="GO:0003677">
    <property type="term" value="F:DNA binding"/>
    <property type="evidence" value="ECO:0007669"/>
    <property type="project" value="UniProtKB-KW"/>
</dbReference>
<dbReference type="InterPro" id="IPR001387">
    <property type="entry name" value="Cro/C1-type_HTH"/>
</dbReference>
<sequence length="238" mass="25527">MQLSGPSPRCHPSRSTARGVPEGHNGNAGCRKKGSAVVKSLPIEPSSKELKLGQRLRAIRQERRLTMDQVSEFSGVSKSFLSRIERDITSPSVSTLVSICQVLGVSPGEVLDFPETEYIALKDAPLISLGGDGITEQLLTPPSNRQLQLIRAEIAPGGRGETELYTMDCDVESLHVISGTFNLILERQTLTLHAGDTATFAGLTPHTWENPGDTAAIVLWALSSSRAAGPRFSTLPAT</sequence>
<dbReference type="CDD" id="cd02209">
    <property type="entry name" value="cupin_XRE_C"/>
    <property type="match status" value="1"/>
</dbReference>
<dbReference type="GO" id="GO:0003700">
    <property type="term" value="F:DNA-binding transcription factor activity"/>
    <property type="evidence" value="ECO:0007669"/>
    <property type="project" value="TreeGrafter"/>
</dbReference>